<feature type="transmembrane region" description="Helical" evidence="8">
    <location>
        <begin position="436"/>
        <end position="454"/>
    </location>
</feature>
<dbReference type="Gene3D" id="1.20.1250.20">
    <property type="entry name" value="MFS general substrate transporter like domains"/>
    <property type="match status" value="1"/>
</dbReference>
<keyword evidence="6 8" id="KW-0472">Membrane</keyword>
<dbReference type="GO" id="GO:0016020">
    <property type="term" value="C:membrane"/>
    <property type="evidence" value="ECO:0007669"/>
    <property type="project" value="TreeGrafter"/>
</dbReference>
<feature type="transmembrane region" description="Helical" evidence="8">
    <location>
        <begin position="412"/>
        <end position="430"/>
    </location>
</feature>
<evidence type="ECO:0000256" key="2">
    <source>
        <dbReference type="ARBA" id="ARBA00008335"/>
    </source>
</evidence>
<evidence type="ECO:0000256" key="1">
    <source>
        <dbReference type="ARBA" id="ARBA00004127"/>
    </source>
</evidence>
<feature type="transmembrane region" description="Helical" evidence="8">
    <location>
        <begin position="130"/>
        <end position="146"/>
    </location>
</feature>
<dbReference type="EMBL" id="JAFIQS010000006">
    <property type="protein sequence ID" value="KAG5168363.1"/>
    <property type="molecule type" value="Genomic_DNA"/>
</dbReference>
<name>A0A8H8CK34_PSICU</name>
<dbReference type="PANTHER" id="PTHR23514">
    <property type="entry name" value="BYPASS OF STOP CODON PROTEIN 6"/>
    <property type="match status" value="1"/>
</dbReference>
<evidence type="ECO:0000259" key="9">
    <source>
        <dbReference type="PROSITE" id="PS50850"/>
    </source>
</evidence>
<sequence>MSNMCIESTHEKRTSPPMCPGTHPSPQNSVDSTVPDCDIVQNLDGISEQKDVEVGLYLPSLSPTFVDITELSTAGTESEKTLTEASEYTLQNSSATGSVENAHYASIYDLPPLDSITTTGKLSKIQKRNGMLQFASLCYCIWLAGWNDGTTGPLLPRLQEHYNVGFSVVSMIFVGGCFGFITGAALNIWLNDRLGLGKILVLGSCCQLLGYAIIAPAPPFPLLICAYFIVGFGMSFQNAQANGFVGSLDKNMTTKLGVMHGSYGLGALTSPFASTYFSRFPDHRWAYQFIFSAVFATINVIAVILVFRFRRQEEVLLDAGQKSPTNSECNPQRHGNTYRQIFTLKCVPLLAAFAVIYIGVEVTFGGWSVTFVIHERGGGPSSGYISSGFFGGLTLGRVGLMWLNKMVGEHRVIILYSLIAIGLDLTVWLVPSIYENAVAVSLIGLVLGPMFPVFVSHMTHILPPHLLTACIGIITGIGVAGSAALPFITGVLASKFGIGALQPLMISMMVVMVLLWICVPTSVRRMESV</sequence>
<comment type="caution">
    <text evidence="10">The sequence shown here is derived from an EMBL/GenBank/DDBJ whole genome shotgun (WGS) entry which is preliminary data.</text>
</comment>
<evidence type="ECO:0000256" key="5">
    <source>
        <dbReference type="ARBA" id="ARBA00022989"/>
    </source>
</evidence>
<proteinExistence type="inferred from homology"/>
<feature type="domain" description="Major facilitator superfamily (MFS) profile" evidence="9">
    <location>
        <begin position="133"/>
        <end position="523"/>
    </location>
</feature>
<keyword evidence="3" id="KW-0813">Transport</keyword>
<comment type="similarity">
    <text evidence="2">Belongs to the major facilitator superfamily.</text>
</comment>
<evidence type="ECO:0000256" key="4">
    <source>
        <dbReference type="ARBA" id="ARBA00022692"/>
    </source>
</evidence>
<feature type="transmembrane region" description="Helical" evidence="8">
    <location>
        <begin position="166"/>
        <end position="189"/>
    </location>
</feature>
<dbReference type="InterPro" id="IPR036259">
    <property type="entry name" value="MFS_trans_sf"/>
</dbReference>
<evidence type="ECO:0000256" key="7">
    <source>
        <dbReference type="SAM" id="MobiDB-lite"/>
    </source>
</evidence>
<feature type="transmembrane region" description="Helical" evidence="8">
    <location>
        <begin position="285"/>
        <end position="307"/>
    </location>
</feature>
<dbReference type="PROSITE" id="PS50850">
    <property type="entry name" value="MFS"/>
    <property type="match status" value="1"/>
</dbReference>
<feature type="transmembrane region" description="Helical" evidence="8">
    <location>
        <begin position="381"/>
        <end position="400"/>
    </location>
</feature>
<evidence type="ECO:0000256" key="6">
    <source>
        <dbReference type="ARBA" id="ARBA00023136"/>
    </source>
</evidence>
<evidence type="ECO:0000256" key="8">
    <source>
        <dbReference type="SAM" id="Phobius"/>
    </source>
</evidence>
<dbReference type="AlphaFoldDB" id="A0A8H8CK34"/>
<dbReference type="OrthoDB" id="413079at2759"/>
<dbReference type="InterPro" id="IPR051788">
    <property type="entry name" value="MFS_Transporter"/>
</dbReference>
<dbReference type="Pfam" id="PF07690">
    <property type="entry name" value="MFS_1"/>
    <property type="match status" value="1"/>
</dbReference>
<protein>
    <recommendedName>
        <fullName evidence="9">Major facilitator superfamily (MFS) profile domain-containing protein</fullName>
    </recommendedName>
</protein>
<dbReference type="FunFam" id="1.20.1250.20:FF:000286">
    <property type="entry name" value="MFS efflux transporter"/>
    <property type="match status" value="1"/>
</dbReference>
<dbReference type="InterPro" id="IPR020846">
    <property type="entry name" value="MFS_dom"/>
</dbReference>
<feature type="transmembrane region" description="Helical" evidence="8">
    <location>
        <begin position="349"/>
        <end position="369"/>
    </location>
</feature>
<keyword evidence="5 8" id="KW-1133">Transmembrane helix</keyword>
<evidence type="ECO:0000256" key="3">
    <source>
        <dbReference type="ARBA" id="ARBA00022448"/>
    </source>
</evidence>
<dbReference type="SUPFAM" id="SSF103473">
    <property type="entry name" value="MFS general substrate transporter"/>
    <property type="match status" value="1"/>
</dbReference>
<evidence type="ECO:0000313" key="10">
    <source>
        <dbReference type="EMBL" id="KAG5168363.1"/>
    </source>
</evidence>
<dbReference type="PANTHER" id="PTHR23514:SF3">
    <property type="entry name" value="BYPASS OF STOP CODON PROTEIN 6"/>
    <property type="match status" value="1"/>
</dbReference>
<dbReference type="InterPro" id="IPR011701">
    <property type="entry name" value="MFS"/>
</dbReference>
<comment type="subcellular location">
    <subcellularLocation>
        <location evidence="1">Endomembrane system</location>
        <topology evidence="1">Multi-pass membrane protein</topology>
    </subcellularLocation>
</comment>
<organism evidence="10">
    <name type="scientific">Psilocybe cubensis</name>
    <name type="common">Psychedelic mushroom</name>
    <name type="synonym">Stropharia cubensis</name>
    <dbReference type="NCBI Taxonomy" id="181762"/>
    <lineage>
        <taxon>Eukaryota</taxon>
        <taxon>Fungi</taxon>
        <taxon>Dikarya</taxon>
        <taxon>Basidiomycota</taxon>
        <taxon>Agaricomycotina</taxon>
        <taxon>Agaricomycetes</taxon>
        <taxon>Agaricomycetidae</taxon>
        <taxon>Agaricales</taxon>
        <taxon>Agaricineae</taxon>
        <taxon>Strophariaceae</taxon>
        <taxon>Psilocybe</taxon>
    </lineage>
</organism>
<accession>A0A8H8CK34</accession>
<feature type="transmembrane region" description="Helical" evidence="8">
    <location>
        <begin position="500"/>
        <end position="519"/>
    </location>
</feature>
<gene>
    <name evidence="10" type="ORF">JR316_006961</name>
</gene>
<keyword evidence="4 8" id="KW-0812">Transmembrane</keyword>
<feature type="transmembrane region" description="Helical" evidence="8">
    <location>
        <begin position="466"/>
        <end position="488"/>
    </location>
</feature>
<feature type="region of interest" description="Disordered" evidence="7">
    <location>
        <begin position="1"/>
        <end position="34"/>
    </location>
</feature>
<dbReference type="GO" id="GO:0012505">
    <property type="term" value="C:endomembrane system"/>
    <property type="evidence" value="ECO:0007669"/>
    <property type="project" value="UniProtKB-SubCell"/>
</dbReference>
<reference evidence="10" key="1">
    <citation type="submission" date="2021-02" db="EMBL/GenBank/DDBJ databases">
        <title>Psilocybe cubensis genome.</title>
        <authorList>
            <person name="Mckernan K.J."/>
            <person name="Crawford S."/>
            <person name="Trippe A."/>
            <person name="Kane L.T."/>
            <person name="Mclaughlin S."/>
        </authorList>
    </citation>
    <scope>NUCLEOTIDE SEQUENCE [LARGE SCALE GENOMIC DNA]</scope>
    <source>
        <strain evidence="10">MGC-MH-2018</strain>
    </source>
</reference>
<dbReference type="GO" id="GO:0022857">
    <property type="term" value="F:transmembrane transporter activity"/>
    <property type="evidence" value="ECO:0007669"/>
    <property type="project" value="InterPro"/>
</dbReference>